<evidence type="ECO:0000313" key="14">
    <source>
        <dbReference type="EMBL" id="OHS94518.1"/>
    </source>
</evidence>
<comment type="catalytic activity">
    <reaction evidence="10">
        <text>L-tyrosyl-[protein] + ATP = O-phospho-L-tyrosyl-[protein] + ADP + H(+)</text>
        <dbReference type="Rhea" id="RHEA:10596"/>
        <dbReference type="Rhea" id="RHEA-COMP:10136"/>
        <dbReference type="Rhea" id="RHEA-COMP:20101"/>
        <dbReference type="ChEBI" id="CHEBI:15378"/>
        <dbReference type="ChEBI" id="CHEBI:30616"/>
        <dbReference type="ChEBI" id="CHEBI:46858"/>
        <dbReference type="ChEBI" id="CHEBI:61978"/>
        <dbReference type="ChEBI" id="CHEBI:456216"/>
        <dbReference type="EC" id="2.7.12.1"/>
    </reaction>
</comment>
<comment type="caution">
    <text evidence="14">The sequence shown here is derived from an EMBL/GenBank/DDBJ whole genome shotgun (WGS) entry which is preliminary data.</text>
</comment>
<dbReference type="GO" id="GO:0005856">
    <property type="term" value="C:cytoskeleton"/>
    <property type="evidence" value="ECO:0007669"/>
    <property type="project" value="TreeGrafter"/>
</dbReference>
<dbReference type="PROSITE" id="PS50011">
    <property type="entry name" value="PROTEIN_KINASE_DOM"/>
    <property type="match status" value="1"/>
</dbReference>
<keyword evidence="3" id="KW-0723">Serine/threonine-protein kinase</keyword>
<sequence length="516" mass="59668">MTLEKIVYVYQIFIRYEKKKSPMFGVKPPMSNFVRRSAPTNPANQINSEKDENAAPTRSPRNKKPHPPIPTLNICFQPDETNENDLQPKNPRNKRRAPRTARSSNPRFRNKARKASPDRIKINSSGIIKNAPLASEEAKKLFAHQLNSYETEEILLYDEIYFLGQRSKKIKPNFTGTSNYGYDDINHHYRAQIGDQIAYRFEIRAILGKGAFGQVLRCYDHKTKNNVALKLIINTEQMHEQGKVEISLLQHLNEAPGNESSCIIRGLDYFIFRNHICATFEILGHNLYEYSRSMRYRPLSTPQMKSIATDMLKALSFMHQNRVIHCDMKPENVLLCSGSTTNCRVIDFGSSCFIGKQKYEYIQSRFYRAPEVILGLPYGPPMDMWSFGCIVAEMMIGHPLFPGDDEAEQLEMYMEVFGLPPRDMIDACSRKRYFFDNNYHPLVRSQARRKRRIGGVSLKGLTKLNDHLLLDLLSKCFTWNQSRRITASEALRHPYFTAKEVKTARPSYQLPGLRFR</sequence>
<dbReference type="PANTHER" id="PTHR24058">
    <property type="entry name" value="DUAL SPECIFICITY PROTEIN KINASE"/>
    <property type="match status" value="1"/>
</dbReference>
<dbReference type="RefSeq" id="XP_068347655.1">
    <property type="nucleotide sequence ID" value="XM_068512581.1"/>
</dbReference>
<dbReference type="AlphaFoldDB" id="A0A1J4J5J9"/>
<accession>A0A1J4J5J9</accession>
<dbReference type="GO" id="GO:0005524">
    <property type="term" value="F:ATP binding"/>
    <property type="evidence" value="ECO:0007669"/>
    <property type="project" value="UniProtKB-UniRule"/>
</dbReference>
<feature type="compositionally biased region" description="Polar residues" evidence="12">
    <location>
        <begin position="38"/>
        <end position="47"/>
    </location>
</feature>
<protein>
    <recommendedName>
        <fullName evidence="2">dual-specificity kinase</fullName>
        <ecNumber evidence="2">2.7.12.1</ecNumber>
    </recommendedName>
</protein>
<comment type="catalytic activity">
    <reaction evidence="9">
        <text>L-threonyl-[protein] + ATP = O-phospho-L-threonyl-[protein] + ADP + H(+)</text>
        <dbReference type="Rhea" id="RHEA:46608"/>
        <dbReference type="Rhea" id="RHEA-COMP:11060"/>
        <dbReference type="Rhea" id="RHEA-COMP:11605"/>
        <dbReference type="ChEBI" id="CHEBI:15378"/>
        <dbReference type="ChEBI" id="CHEBI:30013"/>
        <dbReference type="ChEBI" id="CHEBI:30616"/>
        <dbReference type="ChEBI" id="CHEBI:61977"/>
        <dbReference type="ChEBI" id="CHEBI:456216"/>
        <dbReference type="EC" id="2.7.12.1"/>
    </reaction>
</comment>
<dbReference type="Gene3D" id="3.30.200.20">
    <property type="entry name" value="Phosphorylase Kinase, domain 1"/>
    <property type="match status" value="1"/>
</dbReference>
<evidence type="ECO:0000256" key="6">
    <source>
        <dbReference type="ARBA" id="ARBA00022777"/>
    </source>
</evidence>
<dbReference type="SUPFAM" id="SSF56112">
    <property type="entry name" value="Protein kinase-like (PK-like)"/>
    <property type="match status" value="1"/>
</dbReference>
<reference evidence="14" key="1">
    <citation type="submission" date="2016-10" db="EMBL/GenBank/DDBJ databases">
        <authorList>
            <person name="Benchimol M."/>
            <person name="Almeida L.G."/>
            <person name="Vasconcelos A.T."/>
            <person name="Perreira-Neves A."/>
            <person name="Rosa I.A."/>
            <person name="Tasca T."/>
            <person name="Bogo M.R."/>
            <person name="de Souza W."/>
        </authorList>
    </citation>
    <scope>NUCLEOTIDE SEQUENCE [LARGE SCALE GENOMIC DNA]</scope>
    <source>
        <strain evidence="14">K</strain>
    </source>
</reference>
<dbReference type="InterPro" id="IPR017441">
    <property type="entry name" value="Protein_kinase_ATP_BS"/>
</dbReference>
<evidence type="ECO:0000256" key="12">
    <source>
        <dbReference type="SAM" id="MobiDB-lite"/>
    </source>
</evidence>
<keyword evidence="6 14" id="KW-0418">Kinase</keyword>
<dbReference type="PANTHER" id="PTHR24058:SF22">
    <property type="entry name" value="DUAL SPECIFICITY TYROSINE-PHOSPHORYLATION-REGULATED KINASE 4"/>
    <property type="match status" value="1"/>
</dbReference>
<keyword evidence="15" id="KW-1185">Reference proteome</keyword>
<comment type="similarity">
    <text evidence="1">Belongs to the protein kinase superfamily. CMGC Ser/Thr protein kinase family. MNB/DYRK subfamily.</text>
</comment>
<dbReference type="InterPro" id="IPR008271">
    <property type="entry name" value="Ser/Thr_kinase_AS"/>
</dbReference>
<proteinExistence type="inferred from homology"/>
<evidence type="ECO:0000313" key="15">
    <source>
        <dbReference type="Proteomes" id="UP000179807"/>
    </source>
</evidence>
<evidence type="ECO:0000256" key="4">
    <source>
        <dbReference type="ARBA" id="ARBA00022679"/>
    </source>
</evidence>
<name>A0A1J4J5J9_9EUKA</name>
<dbReference type="PROSITE" id="PS00108">
    <property type="entry name" value="PROTEIN_KINASE_ST"/>
    <property type="match status" value="1"/>
</dbReference>
<dbReference type="GO" id="GO:0005737">
    <property type="term" value="C:cytoplasm"/>
    <property type="evidence" value="ECO:0007669"/>
    <property type="project" value="TreeGrafter"/>
</dbReference>
<dbReference type="InterPro" id="IPR011009">
    <property type="entry name" value="Kinase-like_dom_sf"/>
</dbReference>
<feature type="region of interest" description="Disordered" evidence="12">
    <location>
        <begin position="24"/>
        <end position="118"/>
    </location>
</feature>
<dbReference type="EC" id="2.7.12.1" evidence="2"/>
<evidence type="ECO:0000256" key="11">
    <source>
        <dbReference type="PROSITE-ProRule" id="PRU10141"/>
    </source>
</evidence>
<gene>
    <name evidence="14" type="ORF">TRFO_39334</name>
</gene>
<evidence type="ECO:0000256" key="5">
    <source>
        <dbReference type="ARBA" id="ARBA00022741"/>
    </source>
</evidence>
<dbReference type="Proteomes" id="UP000179807">
    <property type="component" value="Unassembled WGS sequence"/>
</dbReference>
<dbReference type="InterPro" id="IPR050494">
    <property type="entry name" value="Ser_Thr_dual-spec_kinase"/>
</dbReference>
<dbReference type="Pfam" id="PF00069">
    <property type="entry name" value="Pkinase"/>
    <property type="match status" value="1"/>
</dbReference>
<dbReference type="PROSITE" id="PS00107">
    <property type="entry name" value="PROTEIN_KINASE_ATP"/>
    <property type="match status" value="1"/>
</dbReference>
<dbReference type="GeneID" id="94847285"/>
<evidence type="ECO:0000256" key="7">
    <source>
        <dbReference type="ARBA" id="ARBA00022840"/>
    </source>
</evidence>
<feature type="domain" description="Protein kinase" evidence="13">
    <location>
        <begin position="201"/>
        <end position="496"/>
    </location>
</feature>
<evidence type="ECO:0000256" key="10">
    <source>
        <dbReference type="ARBA" id="ARBA00051680"/>
    </source>
</evidence>
<keyword evidence="5 11" id="KW-0547">Nucleotide-binding</keyword>
<dbReference type="GO" id="GO:0004712">
    <property type="term" value="F:protein serine/threonine/tyrosine kinase activity"/>
    <property type="evidence" value="ECO:0007669"/>
    <property type="project" value="UniProtKB-EC"/>
</dbReference>
<dbReference type="InterPro" id="IPR042521">
    <property type="entry name" value="DYRK"/>
</dbReference>
<dbReference type="InterPro" id="IPR000719">
    <property type="entry name" value="Prot_kinase_dom"/>
</dbReference>
<dbReference type="OrthoDB" id="9332038at2759"/>
<evidence type="ECO:0000256" key="3">
    <source>
        <dbReference type="ARBA" id="ARBA00022527"/>
    </source>
</evidence>
<comment type="catalytic activity">
    <reaction evidence="8">
        <text>L-seryl-[protein] + ATP = O-phospho-L-seryl-[protein] + ADP + H(+)</text>
        <dbReference type="Rhea" id="RHEA:17989"/>
        <dbReference type="Rhea" id="RHEA-COMP:9863"/>
        <dbReference type="Rhea" id="RHEA-COMP:11604"/>
        <dbReference type="ChEBI" id="CHEBI:15378"/>
        <dbReference type="ChEBI" id="CHEBI:29999"/>
        <dbReference type="ChEBI" id="CHEBI:30616"/>
        <dbReference type="ChEBI" id="CHEBI:83421"/>
        <dbReference type="ChEBI" id="CHEBI:456216"/>
        <dbReference type="EC" id="2.7.12.1"/>
    </reaction>
</comment>
<organism evidence="14 15">
    <name type="scientific">Tritrichomonas foetus</name>
    <dbReference type="NCBI Taxonomy" id="1144522"/>
    <lineage>
        <taxon>Eukaryota</taxon>
        <taxon>Metamonada</taxon>
        <taxon>Parabasalia</taxon>
        <taxon>Tritrichomonadida</taxon>
        <taxon>Tritrichomonadidae</taxon>
        <taxon>Tritrichomonas</taxon>
    </lineage>
</organism>
<dbReference type="SMART" id="SM00220">
    <property type="entry name" value="S_TKc"/>
    <property type="match status" value="1"/>
</dbReference>
<evidence type="ECO:0000256" key="2">
    <source>
        <dbReference type="ARBA" id="ARBA00013203"/>
    </source>
</evidence>
<dbReference type="Gene3D" id="1.10.510.10">
    <property type="entry name" value="Transferase(Phosphotransferase) domain 1"/>
    <property type="match status" value="1"/>
</dbReference>
<evidence type="ECO:0000256" key="1">
    <source>
        <dbReference type="ARBA" id="ARBA00008867"/>
    </source>
</evidence>
<evidence type="ECO:0000259" key="13">
    <source>
        <dbReference type="PROSITE" id="PS50011"/>
    </source>
</evidence>
<dbReference type="EMBL" id="MLAK01001314">
    <property type="protein sequence ID" value="OHS94518.1"/>
    <property type="molecule type" value="Genomic_DNA"/>
</dbReference>
<keyword evidence="4" id="KW-0808">Transferase</keyword>
<dbReference type="VEuPathDB" id="TrichDB:TRFO_39334"/>
<evidence type="ECO:0000256" key="8">
    <source>
        <dbReference type="ARBA" id="ARBA00049003"/>
    </source>
</evidence>
<feature type="binding site" evidence="11">
    <location>
        <position position="230"/>
    </location>
    <ligand>
        <name>ATP</name>
        <dbReference type="ChEBI" id="CHEBI:30616"/>
    </ligand>
</feature>
<evidence type="ECO:0000256" key="9">
    <source>
        <dbReference type="ARBA" id="ARBA00049308"/>
    </source>
</evidence>
<dbReference type="CDD" id="cd14210">
    <property type="entry name" value="PKc_DYRK"/>
    <property type="match status" value="1"/>
</dbReference>
<dbReference type="GO" id="GO:0004674">
    <property type="term" value="F:protein serine/threonine kinase activity"/>
    <property type="evidence" value="ECO:0007669"/>
    <property type="project" value="UniProtKB-KW"/>
</dbReference>
<dbReference type="Gene3D" id="3.30.10.30">
    <property type="entry name" value="DYRK"/>
    <property type="match status" value="1"/>
</dbReference>
<keyword evidence="7 11" id="KW-0067">ATP-binding</keyword>